<evidence type="ECO:0000256" key="6">
    <source>
        <dbReference type="ARBA" id="ARBA00025604"/>
    </source>
</evidence>
<dbReference type="eggNOG" id="COG0539">
    <property type="taxonomic scope" value="Bacteria"/>
</dbReference>
<evidence type="ECO:0000256" key="2">
    <source>
        <dbReference type="ARBA" id="ARBA00022737"/>
    </source>
</evidence>
<dbReference type="GO" id="GO:0003729">
    <property type="term" value="F:mRNA binding"/>
    <property type="evidence" value="ECO:0007669"/>
    <property type="project" value="TreeGrafter"/>
</dbReference>
<dbReference type="PANTHER" id="PTHR10724">
    <property type="entry name" value="30S RIBOSOMAL PROTEIN S1"/>
    <property type="match status" value="1"/>
</dbReference>
<evidence type="ECO:0000256" key="9">
    <source>
        <dbReference type="SAM" id="MobiDB-lite"/>
    </source>
</evidence>
<keyword evidence="3" id="KW-0694">RNA-binding</keyword>
<feature type="domain" description="S1 motif" evidence="10">
    <location>
        <begin position="118"/>
        <end position="184"/>
    </location>
</feature>
<sequence>MSNDATMTSGDAELNFESALEDYLKSDFGELEEGSIVKGEVVRVEKDHVLVDVNFKSEGQININEFKDADGNVAVKVGDQVDVYVARKDEVEGSIVLSRDKAKRMQLFDRLEDVQENNDVIKGTIQRRIKGGYTVDLGGLEAFLPGSHVDLRPVPDMDALVGQEFEFRVLKINRRRSNVIVSRRVLLEEERESKRSKLLSTLEEGQVVAGKVKNITEYGVFVDLGGLDGLLHITDMSWKRVKHPKELVKLGQELELKVLNFDRDSKKVSLGLKQLKPDPWTSITEKYPEGARLAGKVTNLVDYGAFVELEPGVEGLVHISEMSWTRKLRHPSQMVKQGDEVEVVILGVDPDKKRISLGMKQVRPNPWDLVAERYPEGAVIEGAIKNITEFGIFIGIEDGIDGLIHVSDISWTKKIRHPEELFKVGDLVQAKVLTVDKENEKFTLGVKQLHEDPWTNVPDSYPVGSTVNGVVTNITDFGLFVEVEEGIEGLVHVSEISNKKIKSPAEMFQEGDTIQARVIHVSADERRLGLSIKALKDEEERKKPKDYRSVGGEGGQSLGDILKQKLEEEAGE</sequence>
<comment type="similarity">
    <text evidence="1">Belongs to the bacterial ribosomal protein bS1 family.</text>
</comment>
<dbReference type="KEGG" id="dgg:DGI_0665"/>
<feature type="compositionally biased region" description="Basic and acidic residues" evidence="9">
    <location>
        <begin position="562"/>
        <end position="572"/>
    </location>
</feature>
<dbReference type="InterPro" id="IPR050437">
    <property type="entry name" value="Ribos_protein_bS1-like"/>
</dbReference>
<keyword evidence="12" id="KW-1185">Reference proteome</keyword>
<evidence type="ECO:0000313" key="11">
    <source>
        <dbReference type="EMBL" id="AGW12572.1"/>
    </source>
</evidence>
<dbReference type="CDD" id="cd04465">
    <property type="entry name" value="S1_RPS1_repeat_ec2_hs2"/>
    <property type="match status" value="1"/>
</dbReference>
<dbReference type="InterPro" id="IPR012340">
    <property type="entry name" value="NA-bd_OB-fold"/>
</dbReference>
<dbReference type="CDD" id="cd05687">
    <property type="entry name" value="S1_RPS1_repeat_ec1_hs1"/>
    <property type="match status" value="1"/>
</dbReference>
<accession>T2G9L4</accession>
<dbReference type="InterPro" id="IPR000110">
    <property type="entry name" value="Ribosomal_bS1"/>
</dbReference>
<dbReference type="NCBIfam" id="NF004952">
    <property type="entry name" value="PRK06299.1-2"/>
    <property type="match status" value="1"/>
</dbReference>
<reference evidence="11 12" key="1">
    <citation type="journal article" date="2013" name="J. Bacteriol.">
        <title>Roles of HynAB and Ech, the only two hydrogenases found in the model sulfate reducer Desulfovibrio gigas.</title>
        <authorList>
            <person name="Morais-Silva F.O."/>
            <person name="Santos C.I."/>
            <person name="Rodrigues R."/>
            <person name="Pereira I.A."/>
            <person name="Rodrigues-Pousada C."/>
        </authorList>
    </citation>
    <scope>NUCLEOTIDE SEQUENCE [LARGE SCALE GENOMIC DNA]</scope>
    <source>
        <strain evidence="12">ATCC 19364 / DSM 1382 / NCIMB 9332 / VKM B-1759</strain>
    </source>
</reference>
<dbReference type="PANTHER" id="PTHR10724:SF7">
    <property type="entry name" value="SMALL RIBOSOMAL SUBUNIT PROTEIN BS1C"/>
    <property type="match status" value="1"/>
</dbReference>
<feature type="domain" description="S1 motif" evidence="10">
    <location>
        <begin position="290"/>
        <end position="360"/>
    </location>
</feature>
<dbReference type="PROSITE" id="PS50126">
    <property type="entry name" value="S1"/>
    <property type="match status" value="6"/>
</dbReference>
<feature type="domain" description="S1 motif" evidence="10">
    <location>
        <begin position="34"/>
        <end position="100"/>
    </location>
</feature>
<evidence type="ECO:0000313" key="12">
    <source>
        <dbReference type="Proteomes" id="UP000016587"/>
    </source>
</evidence>
<evidence type="ECO:0000256" key="8">
    <source>
        <dbReference type="ARBA" id="ARBA00035517"/>
    </source>
</evidence>
<dbReference type="AlphaFoldDB" id="T2G9L4"/>
<dbReference type="SMART" id="SM00316">
    <property type="entry name" value="S1"/>
    <property type="match status" value="6"/>
</dbReference>
<feature type="region of interest" description="Disordered" evidence="9">
    <location>
        <begin position="539"/>
        <end position="572"/>
    </location>
</feature>
<dbReference type="FunFam" id="2.40.50.140:FF:000018">
    <property type="entry name" value="30S ribosomal protein S1"/>
    <property type="match status" value="1"/>
</dbReference>
<dbReference type="OrthoDB" id="9804077at2"/>
<organism evidence="11 12">
    <name type="scientific">Megalodesulfovibrio gigas (strain ATCC 19364 / DSM 1382 / NCIMB 9332 / VKM B-1759)</name>
    <name type="common">Desulfovibrio gigas</name>
    <dbReference type="NCBI Taxonomy" id="1121448"/>
    <lineage>
        <taxon>Bacteria</taxon>
        <taxon>Pseudomonadati</taxon>
        <taxon>Thermodesulfobacteriota</taxon>
        <taxon>Desulfovibrionia</taxon>
        <taxon>Desulfovibrionales</taxon>
        <taxon>Desulfovibrionaceae</taxon>
        <taxon>Megalodesulfovibrio</taxon>
    </lineage>
</organism>
<dbReference type="InterPro" id="IPR035104">
    <property type="entry name" value="Ribosomal_protein_S1-like"/>
</dbReference>
<dbReference type="Pfam" id="PF00575">
    <property type="entry name" value="S1"/>
    <property type="match status" value="6"/>
</dbReference>
<dbReference type="CDD" id="cd05688">
    <property type="entry name" value="S1_RPS1_repeat_ec3"/>
    <property type="match status" value="1"/>
</dbReference>
<comment type="function">
    <text evidence="6">Binds mRNA; thus facilitating recognition of the initiation point. It is needed to translate mRNA with a short Shine-Dalgarno (SD) purine-rich sequence.</text>
</comment>
<dbReference type="STRING" id="1121448.DGI_0665"/>
<dbReference type="Proteomes" id="UP000016587">
    <property type="component" value="Chromosome"/>
</dbReference>
<evidence type="ECO:0000256" key="1">
    <source>
        <dbReference type="ARBA" id="ARBA00006767"/>
    </source>
</evidence>
<feature type="domain" description="S1 motif" evidence="10">
    <location>
        <begin position="377"/>
        <end position="447"/>
    </location>
</feature>
<dbReference type="PRINTS" id="PR00681">
    <property type="entry name" value="RIBOSOMALS1"/>
</dbReference>
<dbReference type="GO" id="GO:0006412">
    <property type="term" value="P:translation"/>
    <property type="evidence" value="ECO:0007669"/>
    <property type="project" value="InterPro"/>
</dbReference>
<dbReference type="PATRIC" id="fig|1121448.10.peg.670"/>
<gene>
    <name evidence="11" type="ORF">DGI_0665</name>
</gene>
<keyword evidence="5" id="KW-0687">Ribonucleoprotein</keyword>
<dbReference type="SUPFAM" id="SSF50249">
    <property type="entry name" value="Nucleic acid-binding proteins"/>
    <property type="match status" value="6"/>
</dbReference>
<dbReference type="NCBIfam" id="TIGR00717">
    <property type="entry name" value="rpsA"/>
    <property type="match status" value="1"/>
</dbReference>
<dbReference type="GO" id="GO:0022627">
    <property type="term" value="C:cytosolic small ribosomal subunit"/>
    <property type="evidence" value="ECO:0007669"/>
    <property type="project" value="TreeGrafter"/>
</dbReference>
<dbReference type="RefSeq" id="WP_021759239.1">
    <property type="nucleotide sequence ID" value="NC_022444.1"/>
</dbReference>
<protein>
    <recommendedName>
        <fullName evidence="7">Small ribosomal subunit protein bS1</fullName>
    </recommendedName>
    <alternativeName>
        <fullName evidence="8">30S ribosomal protein S1</fullName>
    </alternativeName>
</protein>
<dbReference type="HOGENOM" id="CLU_015805_2_1_7"/>
<feature type="domain" description="S1 motif" evidence="10">
    <location>
        <begin position="205"/>
        <end position="273"/>
    </location>
</feature>
<evidence type="ECO:0000256" key="3">
    <source>
        <dbReference type="ARBA" id="ARBA00022884"/>
    </source>
</evidence>
<dbReference type="FunFam" id="2.40.50.140:FF:000011">
    <property type="entry name" value="30S ribosomal protein S1"/>
    <property type="match status" value="1"/>
</dbReference>
<evidence type="ECO:0000256" key="7">
    <source>
        <dbReference type="ARBA" id="ARBA00035293"/>
    </source>
</evidence>
<feature type="domain" description="S1 motif" evidence="10">
    <location>
        <begin position="464"/>
        <end position="533"/>
    </location>
</feature>
<evidence type="ECO:0000256" key="4">
    <source>
        <dbReference type="ARBA" id="ARBA00022980"/>
    </source>
</evidence>
<evidence type="ECO:0000259" key="10">
    <source>
        <dbReference type="PROSITE" id="PS50126"/>
    </source>
</evidence>
<dbReference type="EMBL" id="CP006585">
    <property type="protein sequence ID" value="AGW12572.1"/>
    <property type="molecule type" value="Genomic_DNA"/>
</dbReference>
<dbReference type="FunFam" id="2.40.50.140:FF:000103">
    <property type="entry name" value="protein RRP5 homolog"/>
    <property type="match status" value="2"/>
</dbReference>
<name>T2G9L4_MEGG1</name>
<evidence type="ECO:0000256" key="5">
    <source>
        <dbReference type="ARBA" id="ARBA00023274"/>
    </source>
</evidence>
<dbReference type="InterPro" id="IPR003029">
    <property type="entry name" value="S1_domain"/>
</dbReference>
<dbReference type="Gene3D" id="2.40.50.140">
    <property type="entry name" value="Nucleic acid-binding proteins"/>
    <property type="match status" value="6"/>
</dbReference>
<feature type="compositionally biased region" description="Basic and acidic residues" evidence="9">
    <location>
        <begin position="539"/>
        <end position="548"/>
    </location>
</feature>
<keyword evidence="2" id="KW-0677">Repeat</keyword>
<keyword evidence="4 11" id="KW-0689">Ribosomal protein</keyword>
<reference evidence="12" key="2">
    <citation type="submission" date="2013-07" db="EMBL/GenBank/DDBJ databases">
        <authorList>
            <person name="Morais-Silva F.O."/>
            <person name="Rezende A.M."/>
            <person name="Pimentel C."/>
            <person name="Resende D.M."/>
            <person name="Santos C.I."/>
            <person name="Clemente C."/>
            <person name="de Oliveira L.M."/>
            <person name="da Silva S.M."/>
            <person name="Costa D.A."/>
            <person name="Varela-Raposo A."/>
            <person name="Horacio E.C.A."/>
            <person name="Matos M."/>
            <person name="Flores O."/>
            <person name="Ruiz J.C."/>
            <person name="Rodrigues-Pousada C."/>
        </authorList>
    </citation>
    <scope>NUCLEOTIDE SEQUENCE [LARGE SCALE GENOMIC DNA]</scope>
    <source>
        <strain evidence="12">ATCC 19364 / DSM 1382 / NCIMB 9332 / VKM B-1759</strain>
    </source>
</reference>
<proteinExistence type="inferred from homology"/>
<dbReference type="GO" id="GO:0003735">
    <property type="term" value="F:structural constituent of ribosome"/>
    <property type="evidence" value="ECO:0007669"/>
    <property type="project" value="InterPro"/>
</dbReference>